<evidence type="ECO:0000313" key="2">
    <source>
        <dbReference type="EMBL" id="DAZ94354.1"/>
    </source>
</evidence>
<evidence type="ECO:0000313" key="3">
    <source>
        <dbReference type="Proteomes" id="UP001146120"/>
    </source>
</evidence>
<keyword evidence="3" id="KW-1185">Reference proteome</keyword>
<reference evidence="2" key="2">
    <citation type="journal article" date="2023" name="Microbiol Resour">
        <title>Decontamination and Annotation of the Draft Genome Sequence of the Oomycete Lagenidium giganteum ARSEF 373.</title>
        <authorList>
            <person name="Morgan W.R."/>
            <person name="Tartar A."/>
        </authorList>
    </citation>
    <scope>NUCLEOTIDE SEQUENCE</scope>
    <source>
        <strain evidence="2">ARSEF 373</strain>
    </source>
</reference>
<feature type="compositionally biased region" description="Low complexity" evidence="1">
    <location>
        <begin position="49"/>
        <end position="64"/>
    </location>
</feature>
<dbReference type="PANTHER" id="PTHR13510:SF44">
    <property type="entry name" value="RABENOSYN-5"/>
    <property type="match status" value="1"/>
</dbReference>
<reference evidence="2" key="1">
    <citation type="submission" date="2022-11" db="EMBL/GenBank/DDBJ databases">
        <authorList>
            <person name="Morgan W.R."/>
            <person name="Tartar A."/>
        </authorList>
    </citation>
    <scope>NUCLEOTIDE SEQUENCE</scope>
    <source>
        <strain evidence="2">ARSEF 373</strain>
    </source>
</reference>
<dbReference type="Gene3D" id="3.30.530.20">
    <property type="match status" value="1"/>
</dbReference>
<dbReference type="InterPro" id="IPR052727">
    <property type="entry name" value="Rab4/Rab5_effector"/>
</dbReference>
<organism evidence="2 3">
    <name type="scientific">Lagenidium giganteum</name>
    <dbReference type="NCBI Taxonomy" id="4803"/>
    <lineage>
        <taxon>Eukaryota</taxon>
        <taxon>Sar</taxon>
        <taxon>Stramenopiles</taxon>
        <taxon>Oomycota</taxon>
        <taxon>Peronosporomycetes</taxon>
        <taxon>Pythiales</taxon>
        <taxon>Pythiaceae</taxon>
    </lineage>
</organism>
<protein>
    <recommendedName>
        <fullName evidence="4">FYVE-type domain-containing protein</fullName>
    </recommendedName>
</protein>
<feature type="region of interest" description="Disordered" evidence="1">
    <location>
        <begin position="45"/>
        <end position="67"/>
    </location>
</feature>
<name>A0AAV2YMP1_9STRA</name>
<evidence type="ECO:0008006" key="4">
    <source>
        <dbReference type="Google" id="ProtNLM"/>
    </source>
</evidence>
<feature type="region of interest" description="Disordered" evidence="1">
    <location>
        <begin position="386"/>
        <end position="448"/>
    </location>
</feature>
<proteinExistence type="predicted"/>
<dbReference type="AlphaFoldDB" id="A0AAV2YMP1"/>
<dbReference type="Proteomes" id="UP001146120">
    <property type="component" value="Unassembled WGS sequence"/>
</dbReference>
<dbReference type="InterPro" id="IPR023393">
    <property type="entry name" value="START-like_dom_sf"/>
</dbReference>
<dbReference type="PANTHER" id="PTHR13510">
    <property type="entry name" value="FYVE-FINGER-CONTAINING RAB5 EFFECTOR PROTEIN RABENOSYN-5-RELATED"/>
    <property type="match status" value="1"/>
</dbReference>
<gene>
    <name evidence="2" type="ORF">N0F65_000918</name>
</gene>
<dbReference type="SUPFAM" id="SSF55961">
    <property type="entry name" value="Bet v1-like"/>
    <property type="match status" value="1"/>
</dbReference>
<accession>A0AAV2YMP1</accession>
<dbReference type="EMBL" id="DAKRPA010000255">
    <property type="protein sequence ID" value="DAZ94354.1"/>
    <property type="molecule type" value="Genomic_DNA"/>
</dbReference>
<feature type="compositionally biased region" description="Polar residues" evidence="1">
    <location>
        <begin position="405"/>
        <end position="425"/>
    </location>
</feature>
<evidence type="ECO:0000256" key="1">
    <source>
        <dbReference type="SAM" id="MobiDB-lite"/>
    </source>
</evidence>
<feature type="compositionally biased region" description="Basic and acidic residues" evidence="1">
    <location>
        <begin position="395"/>
        <end position="404"/>
    </location>
</feature>
<comment type="caution">
    <text evidence="2">The sequence shown here is derived from an EMBL/GenBank/DDBJ whole genome shotgun (WGS) entry which is preliminary data.</text>
</comment>
<sequence length="466" mass="52379">MPKASLYTTTNSAFSATNSLQGQLMQANLLCQDRLEATARQYRLRQDRQQASTPTKTTTKQPSSVQIAASFRDPQWKHVRSRSDIRVFRHAQRNNGVSTMMATGLLHGSLHDVMDGLYAESSKELRVLHTLLSDRILDSAMLFVDEVRSQAETYRFAGVQWMVIKAPNTIGLCKDRDFCCYKQTGVFTDEHGNDVGFLVLQSMESVDQCALTSKMDANGYIRGHISIACQFRPLKDDLVEVFMHGDVDAKGKLPSRLAEAAFAETFLSIANAFESGEAKKLSLLLSSPVEQRVPGGVHAAILAKKLNDRCDLCTATATFWNPHDYCRGCYHRVCRRCRVDKPIFCAHYHRSHAATQRRRPCTETFCLECVCSVVDSSIQMNAKLMRQQQKRREHSQRSLRRERTGTASTEGSLFNVSSSASSYTETPEKSEQAPPAPTQCPDFSAAKGAQDRLNPQAYRWVHKQYQ</sequence>